<dbReference type="Pfam" id="PF07973">
    <property type="entry name" value="tRNA_SAD"/>
    <property type="match status" value="1"/>
</dbReference>
<dbReference type="Gene3D" id="6.10.250.550">
    <property type="match status" value="1"/>
</dbReference>
<evidence type="ECO:0000256" key="7">
    <source>
        <dbReference type="ARBA" id="ARBA00022840"/>
    </source>
</evidence>
<dbReference type="Gene3D" id="3.30.980.10">
    <property type="entry name" value="Threonyl-trna Synthetase, Chain A, domain 2"/>
    <property type="match status" value="1"/>
</dbReference>
<dbReference type="FunFam" id="3.30.930.10:FF:000004">
    <property type="entry name" value="Alanine--tRNA ligase"/>
    <property type="match status" value="1"/>
</dbReference>
<comment type="domain">
    <text evidence="11">Consists of three domains; the N-terminal catalytic domain, the editing domain and the C-terminal C-Ala domain. The editing domain removes incorrectly charged amino acids, while the C-Ala domain, along with tRNA(Ala), serves as a bridge to cooperatively bring together the editing and aminoacylation centers thus stimulating deacylation of misacylated tRNAs.</text>
</comment>
<feature type="binding site" evidence="11">
    <location>
        <position position="690"/>
    </location>
    <ligand>
        <name>Zn(2+)</name>
        <dbReference type="ChEBI" id="CHEBI:29105"/>
    </ligand>
</feature>
<dbReference type="Pfam" id="PF02272">
    <property type="entry name" value="DHHA1"/>
    <property type="match status" value="1"/>
</dbReference>
<dbReference type="PANTHER" id="PTHR11777">
    <property type="entry name" value="ALANYL-TRNA SYNTHETASE"/>
    <property type="match status" value="1"/>
</dbReference>
<keyword evidence="8 11" id="KW-0694">RNA-binding</keyword>
<dbReference type="InterPro" id="IPR018165">
    <property type="entry name" value="Ala-tRNA-synth_IIc_core"/>
</dbReference>
<comment type="catalytic activity">
    <reaction evidence="11">
        <text>tRNA(Ala) + L-alanine + ATP = L-alanyl-tRNA(Ala) + AMP + diphosphate</text>
        <dbReference type="Rhea" id="RHEA:12540"/>
        <dbReference type="Rhea" id="RHEA-COMP:9657"/>
        <dbReference type="Rhea" id="RHEA-COMP:9923"/>
        <dbReference type="ChEBI" id="CHEBI:30616"/>
        <dbReference type="ChEBI" id="CHEBI:33019"/>
        <dbReference type="ChEBI" id="CHEBI:57972"/>
        <dbReference type="ChEBI" id="CHEBI:78442"/>
        <dbReference type="ChEBI" id="CHEBI:78497"/>
        <dbReference type="ChEBI" id="CHEBI:456215"/>
        <dbReference type="EC" id="6.1.1.7"/>
    </reaction>
</comment>
<dbReference type="FunFam" id="3.30.980.10:FF:000004">
    <property type="entry name" value="Alanine--tRNA ligase, cytoplasmic"/>
    <property type="match status" value="1"/>
</dbReference>
<evidence type="ECO:0000256" key="4">
    <source>
        <dbReference type="ARBA" id="ARBA00022723"/>
    </source>
</evidence>
<dbReference type="GO" id="GO:0005829">
    <property type="term" value="C:cytosol"/>
    <property type="evidence" value="ECO:0007669"/>
    <property type="project" value="TreeGrafter"/>
</dbReference>
<feature type="domain" description="Alanyl-transfer RNA synthetases family profile" evidence="13">
    <location>
        <begin position="3"/>
        <end position="729"/>
    </location>
</feature>
<comment type="function">
    <text evidence="11">Catalyzes the attachment of alanine to tRNA(Ala) in a two-step reaction: alanine is first activated by ATP to form Ala-AMP and then transferred to the acceptor end of tRNA(Ala). Also edits incorrectly charged Ser-tRNA(Ala) and Gly-tRNA(Ala) via its editing domain.</text>
</comment>
<dbReference type="InterPro" id="IPR018164">
    <property type="entry name" value="Ala-tRNA-synth_IIc_N"/>
</dbReference>
<name>A0A2Z4Y4R3_SUMC1</name>
<evidence type="ECO:0000256" key="9">
    <source>
        <dbReference type="ARBA" id="ARBA00022917"/>
    </source>
</evidence>
<dbReference type="InterPro" id="IPR023033">
    <property type="entry name" value="Ala_tRNA_ligase_euk/bac"/>
</dbReference>
<dbReference type="PROSITE" id="PS50860">
    <property type="entry name" value="AA_TRNA_LIGASE_II_ALA"/>
    <property type="match status" value="1"/>
</dbReference>
<dbReference type="InterPro" id="IPR045864">
    <property type="entry name" value="aa-tRNA-synth_II/BPL/LPL"/>
</dbReference>
<dbReference type="InterPro" id="IPR002318">
    <property type="entry name" value="Ala-tRNA-lgiase_IIc"/>
</dbReference>
<comment type="cofactor">
    <cofactor evidence="11">
        <name>Zn(2+)</name>
        <dbReference type="ChEBI" id="CHEBI:29105"/>
    </cofactor>
    <text evidence="11">Binds 1 zinc ion per subunit.</text>
</comment>
<dbReference type="GO" id="GO:0000049">
    <property type="term" value="F:tRNA binding"/>
    <property type="evidence" value="ECO:0007669"/>
    <property type="project" value="UniProtKB-KW"/>
</dbReference>
<feature type="binding site" evidence="11">
    <location>
        <position position="584"/>
    </location>
    <ligand>
        <name>Zn(2+)</name>
        <dbReference type="ChEBI" id="CHEBI:29105"/>
    </ligand>
</feature>
<dbReference type="Pfam" id="PF01411">
    <property type="entry name" value="tRNA-synt_2c"/>
    <property type="match status" value="1"/>
</dbReference>
<keyword evidence="12" id="KW-0175">Coiled coil</keyword>
<dbReference type="GO" id="GO:0008270">
    <property type="term" value="F:zinc ion binding"/>
    <property type="evidence" value="ECO:0007669"/>
    <property type="project" value="UniProtKB-UniRule"/>
</dbReference>
<evidence type="ECO:0000256" key="11">
    <source>
        <dbReference type="HAMAP-Rule" id="MF_00036"/>
    </source>
</evidence>
<dbReference type="InterPro" id="IPR003156">
    <property type="entry name" value="DHHA1_dom"/>
</dbReference>
<sequence length="899" mass="99320">MVMKANDLRRAFIAFFTDEIRQHRHVPSSPLVPPDDPTLLFTTAGMVQFKPFYAGTVPLPYKRACSIQKCLRAGGKGSDLENVGKTLRHHTFFEMLGNFSFGDYFKREALLWAWEFSTKYAGLDPERIYASVYEEDDEAWDIWTKEIGLPESHMVRLGAKDNFWGPAGDTGACGPCSELYYDRGEKYGPGLTFQKATLEDCDPNTRYIEYWNCVFPQFDQQKDGTRLPLKNRGVDTGMGLERLTCIVQDCASPYETDLLWPIVQHACELLGVANYHQAELAVRQSVNVVADHVRALTFALSEGILPSNEGRGYVLRRLLRRAARYARKIGAEGAFMHQLVDSVIDVMGDVYPEIKEAPDLVKRVIRTEEEAYAQTLDVGLQKLESLLAKSEGGVLSGEDVFVLCSTYGLPYDDIVEIAGERGVQVDAAGYQQHLARHREESRKGAKGTRFEGIYEHIKDIFRQRGKTRFLGYPDNCADYPVLSAENLNVLAIFVESQPVSRAHVGQQVAVVLEATPFYAEAGGQVGDSGWLRTPHGAVRVHDCQKTPEDVYVHFGEVVEGEIRDDEPVRAEIDADRRWDIMRNHTATHLLQGALKRVVGRHVTQQGSFVGPEYLRFDFTNPEALSAEQLCEIERLVNEQIMANLPVVTQVMSLEEARQTGAIAPFGERYGAQVRVVDLPEWDKEFCGGTHMPATGGIGCFVVLSESAIASGVRRIEATTGRHAVSVIQNERGALRELSGLLCVPKDKVVERVETLTEELKAARKEIAQLRGQLTAQEAGALLEQAQEVNGIKIVLHQFPDLEAGQLREVFDELKSRRPRGLVAVLASTANGRVTLIGGATADVVERGFSASDVIRDAAKHVGGSGGGKKEMAQAGGKKVEGVADALAAARKAICDILKA</sequence>
<keyword evidence="10 11" id="KW-0030">Aminoacyl-tRNA synthetase</keyword>
<dbReference type="PANTHER" id="PTHR11777:SF9">
    <property type="entry name" value="ALANINE--TRNA LIGASE, CYTOPLASMIC"/>
    <property type="match status" value="1"/>
</dbReference>
<evidence type="ECO:0000256" key="1">
    <source>
        <dbReference type="ARBA" id="ARBA00008226"/>
    </source>
</evidence>
<feature type="coiled-coil region" evidence="12">
    <location>
        <begin position="745"/>
        <end position="779"/>
    </location>
</feature>
<comment type="subcellular location">
    <subcellularLocation>
        <location evidence="11">Cytoplasm</location>
    </subcellularLocation>
</comment>
<proteinExistence type="inferred from homology"/>
<dbReference type="FunFam" id="3.10.310.40:FF:000001">
    <property type="entry name" value="Alanine--tRNA ligase"/>
    <property type="match status" value="1"/>
</dbReference>
<dbReference type="GO" id="GO:0004813">
    <property type="term" value="F:alanine-tRNA ligase activity"/>
    <property type="evidence" value="ECO:0007669"/>
    <property type="project" value="UniProtKB-UniRule"/>
</dbReference>
<keyword evidence="7 11" id="KW-0067">ATP-binding</keyword>
<dbReference type="CDD" id="cd00673">
    <property type="entry name" value="AlaRS_core"/>
    <property type="match status" value="1"/>
</dbReference>
<dbReference type="Gene3D" id="3.10.310.40">
    <property type="match status" value="1"/>
</dbReference>
<evidence type="ECO:0000256" key="2">
    <source>
        <dbReference type="ARBA" id="ARBA00022555"/>
    </source>
</evidence>
<evidence type="ECO:0000256" key="6">
    <source>
        <dbReference type="ARBA" id="ARBA00022833"/>
    </source>
</evidence>
<evidence type="ECO:0000313" key="14">
    <source>
        <dbReference type="EMBL" id="AXA35956.1"/>
    </source>
</evidence>
<evidence type="ECO:0000256" key="10">
    <source>
        <dbReference type="ARBA" id="ARBA00023146"/>
    </source>
</evidence>
<dbReference type="InterPro" id="IPR050058">
    <property type="entry name" value="Ala-tRNA_ligase"/>
</dbReference>
<dbReference type="Proteomes" id="UP000262583">
    <property type="component" value="Chromosome"/>
</dbReference>
<dbReference type="SUPFAM" id="SSF50447">
    <property type="entry name" value="Translation proteins"/>
    <property type="match status" value="1"/>
</dbReference>
<evidence type="ECO:0000256" key="12">
    <source>
        <dbReference type="SAM" id="Coils"/>
    </source>
</evidence>
<dbReference type="Gene3D" id="3.30.930.10">
    <property type="entry name" value="Bira Bifunctional Protein, Domain 2"/>
    <property type="match status" value="1"/>
</dbReference>
<dbReference type="Gene3D" id="3.30.54.20">
    <property type="match status" value="1"/>
</dbReference>
<keyword evidence="11" id="KW-0963">Cytoplasm</keyword>
<gene>
    <name evidence="11" type="primary">alaS</name>
    <name evidence="14" type="ORF">BRCON_1179</name>
</gene>
<dbReference type="Gene3D" id="2.40.30.130">
    <property type="match status" value="1"/>
</dbReference>
<dbReference type="InterPro" id="IPR009000">
    <property type="entry name" value="Transl_B-barrel_sf"/>
</dbReference>
<dbReference type="InterPro" id="IPR018162">
    <property type="entry name" value="Ala-tRNA-ligase_IIc_anticod-bd"/>
</dbReference>
<organism evidence="14 15">
    <name type="scientific">Sumerlaea chitinivorans</name>
    <dbReference type="NCBI Taxonomy" id="2250252"/>
    <lineage>
        <taxon>Bacteria</taxon>
        <taxon>Candidatus Sumerlaeota</taxon>
        <taxon>Candidatus Sumerlaeia</taxon>
        <taxon>Candidatus Sumerlaeales</taxon>
        <taxon>Candidatus Sumerlaeaceae</taxon>
        <taxon>Candidatus Sumerlaea</taxon>
    </lineage>
</organism>
<evidence type="ECO:0000313" key="15">
    <source>
        <dbReference type="Proteomes" id="UP000262583"/>
    </source>
</evidence>
<protein>
    <recommendedName>
        <fullName evidence="11">Alanine--tRNA ligase</fullName>
        <ecNumber evidence="11">6.1.1.7</ecNumber>
    </recommendedName>
    <alternativeName>
        <fullName evidence="11">Alanyl-tRNA synthetase</fullName>
        <shortName evidence="11">AlaRS</shortName>
    </alternativeName>
</protein>
<keyword evidence="3 11" id="KW-0436">Ligase</keyword>
<feature type="binding site" evidence="11">
    <location>
        <position position="588"/>
    </location>
    <ligand>
        <name>Zn(2+)</name>
        <dbReference type="ChEBI" id="CHEBI:29105"/>
    </ligand>
</feature>
<dbReference type="KEGG" id="schv:BRCON_1179"/>
<keyword evidence="4 11" id="KW-0479">Metal-binding</keyword>
<dbReference type="PRINTS" id="PR00980">
    <property type="entry name" value="TRNASYNTHALA"/>
</dbReference>
<dbReference type="GO" id="GO:0005524">
    <property type="term" value="F:ATP binding"/>
    <property type="evidence" value="ECO:0007669"/>
    <property type="project" value="UniProtKB-UniRule"/>
</dbReference>
<dbReference type="SUPFAM" id="SSF55681">
    <property type="entry name" value="Class II aaRS and biotin synthetases"/>
    <property type="match status" value="1"/>
</dbReference>
<dbReference type="SUPFAM" id="SSF101353">
    <property type="entry name" value="Putative anticodon-binding domain of alanyl-tRNA synthetase (AlaRS)"/>
    <property type="match status" value="1"/>
</dbReference>
<dbReference type="HAMAP" id="MF_00036_B">
    <property type="entry name" value="Ala_tRNA_synth_B"/>
    <property type="match status" value="1"/>
</dbReference>
<evidence type="ECO:0000256" key="5">
    <source>
        <dbReference type="ARBA" id="ARBA00022741"/>
    </source>
</evidence>
<reference evidence="14 15" key="1">
    <citation type="submission" date="2018-05" db="EMBL/GenBank/DDBJ databases">
        <title>A metagenomic window into the 2 km-deep terrestrial subsurface aquifer revealed taxonomically and functionally diverse microbial community comprising novel uncultured bacterial lineages.</title>
        <authorList>
            <person name="Kadnikov V.V."/>
            <person name="Mardanov A.V."/>
            <person name="Beletsky A.V."/>
            <person name="Banks D."/>
            <person name="Pimenov N.V."/>
            <person name="Frank Y.A."/>
            <person name="Karnachuk O.V."/>
            <person name="Ravin N.V."/>
        </authorList>
    </citation>
    <scope>NUCLEOTIDE SEQUENCE [LARGE SCALE GENOMIC DNA]</scope>
    <source>
        <strain evidence="14">BY</strain>
    </source>
</reference>
<dbReference type="SUPFAM" id="SSF55186">
    <property type="entry name" value="ThrRS/AlaRS common domain"/>
    <property type="match status" value="1"/>
</dbReference>
<accession>A0A2Z4Y4R3</accession>
<dbReference type="GO" id="GO:0002161">
    <property type="term" value="F:aminoacyl-tRNA deacylase activity"/>
    <property type="evidence" value="ECO:0007669"/>
    <property type="project" value="TreeGrafter"/>
</dbReference>
<keyword evidence="6 11" id="KW-0862">Zinc</keyword>
<dbReference type="InterPro" id="IPR018163">
    <property type="entry name" value="Thr/Ala-tRNA-synth_IIc_edit"/>
</dbReference>
<keyword evidence="5 11" id="KW-0547">Nucleotide-binding</keyword>
<evidence type="ECO:0000256" key="8">
    <source>
        <dbReference type="ARBA" id="ARBA00022884"/>
    </source>
</evidence>
<comment type="similarity">
    <text evidence="1 11">Belongs to the class-II aminoacyl-tRNA synthetase family.</text>
</comment>
<dbReference type="InterPro" id="IPR012947">
    <property type="entry name" value="tRNA_SAD"/>
</dbReference>
<evidence type="ECO:0000256" key="3">
    <source>
        <dbReference type="ARBA" id="ARBA00022598"/>
    </source>
</evidence>
<evidence type="ECO:0000259" key="13">
    <source>
        <dbReference type="PROSITE" id="PS50860"/>
    </source>
</evidence>
<dbReference type="EMBL" id="CP030759">
    <property type="protein sequence ID" value="AXA35956.1"/>
    <property type="molecule type" value="Genomic_DNA"/>
</dbReference>
<dbReference type="GO" id="GO:0006419">
    <property type="term" value="P:alanyl-tRNA aminoacylation"/>
    <property type="evidence" value="ECO:0007669"/>
    <property type="project" value="UniProtKB-UniRule"/>
</dbReference>
<dbReference type="NCBIfam" id="TIGR00344">
    <property type="entry name" value="alaS"/>
    <property type="match status" value="1"/>
</dbReference>
<keyword evidence="9 11" id="KW-0648">Protein biosynthesis</keyword>
<keyword evidence="2 11" id="KW-0820">tRNA-binding</keyword>
<feature type="binding site" evidence="11">
    <location>
        <position position="686"/>
    </location>
    <ligand>
        <name>Zn(2+)</name>
        <dbReference type="ChEBI" id="CHEBI:29105"/>
    </ligand>
</feature>
<dbReference type="SMART" id="SM00863">
    <property type="entry name" value="tRNA_SAD"/>
    <property type="match status" value="1"/>
</dbReference>
<dbReference type="AlphaFoldDB" id="A0A2Z4Y4R3"/>
<dbReference type="EC" id="6.1.1.7" evidence="11"/>